<dbReference type="InterPro" id="IPR011032">
    <property type="entry name" value="GroES-like_sf"/>
</dbReference>
<proteinExistence type="predicted"/>
<accession>A0A7R9GSQ8</accession>
<dbReference type="Gene3D" id="3.90.180.10">
    <property type="entry name" value="Medium-chain alcohol dehydrogenases, catalytic domain"/>
    <property type="match status" value="1"/>
</dbReference>
<dbReference type="EMBL" id="OD000228">
    <property type="protein sequence ID" value="CAD7396521.1"/>
    <property type="molecule type" value="Genomic_DNA"/>
</dbReference>
<protein>
    <submittedName>
        <fullName evidence="1">Uncharacterized protein</fullName>
    </submittedName>
</protein>
<sequence length="282" mass="30448">MAAFHDDLKLKKKGTCICVEGGWVENHLGRTTPVHPTEIRTSISPSSAVELNMTSALANYTTEVVCAGACYRIKRSPSLSSISSISSTSSLSNDFAQDLTIGGTGSIPPQSPAHYGVRDGAIFPGYEVAGIVESLGEHVEKNSGFQIGDRVVLYPYEGVPHGQTGLDRLVAPTSPLSPPTPSPNVTILFILFLYSEPEMFNITATLFLSPPSNSTYCVFTNSISDSEFDPSHHESLRVADLVRLPVVRDPESQRSYSIGKSFRNVYPKTLQSPPLKDADEIG</sequence>
<dbReference type="SUPFAM" id="SSF50129">
    <property type="entry name" value="GroES-like"/>
    <property type="match status" value="1"/>
</dbReference>
<reference evidence="1" key="1">
    <citation type="submission" date="2020-11" db="EMBL/GenBank/DDBJ databases">
        <authorList>
            <person name="Tran Van P."/>
        </authorList>
    </citation>
    <scope>NUCLEOTIDE SEQUENCE</scope>
</reference>
<gene>
    <name evidence="1" type="ORF">TPSB3V08_LOCUS718</name>
</gene>
<name>A0A7R9GSQ8_TIMPO</name>
<evidence type="ECO:0000313" key="1">
    <source>
        <dbReference type="EMBL" id="CAD7396521.1"/>
    </source>
</evidence>
<organism evidence="1">
    <name type="scientific">Timema poppense</name>
    <name type="common">Walking stick</name>
    <dbReference type="NCBI Taxonomy" id="170557"/>
    <lineage>
        <taxon>Eukaryota</taxon>
        <taxon>Metazoa</taxon>
        <taxon>Ecdysozoa</taxon>
        <taxon>Arthropoda</taxon>
        <taxon>Hexapoda</taxon>
        <taxon>Insecta</taxon>
        <taxon>Pterygota</taxon>
        <taxon>Neoptera</taxon>
        <taxon>Polyneoptera</taxon>
        <taxon>Phasmatodea</taxon>
        <taxon>Timematodea</taxon>
        <taxon>Timematoidea</taxon>
        <taxon>Timematidae</taxon>
        <taxon>Timema</taxon>
    </lineage>
</organism>
<dbReference type="AlphaFoldDB" id="A0A7R9GSQ8"/>